<dbReference type="Gene3D" id="3.60.10.10">
    <property type="entry name" value="Endonuclease/exonuclease/phosphatase"/>
    <property type="match status" value="1"/>
</dbReference>
<dbReference type="OrthoDB" id="1434401at2759"/>
<evidence type="ECO:0008006" key="6">
    <source>
        <dbReference type="Google" id="ProtNLM"/>
    </source>
</evidence>
<sequence length="722" mass="80858">MADEVVARIGNFHLSDEEEDVIIIDEEICQQALVACSFSLVGKLLTTKRFKVAAMKESLRRAWGFPKNLSIVEVGDNLFRFRFEDETSCSRVLNGGPWNFENHLLVVQPWEPGMKADQVLFSSVAFWVQLWGLPFEFVTPAIGDVIGRRIGTLLSVDNREVVGERGRFIRIRVEVPLDKPLKRGGFISLGGGDKIWVDYKFECLNSFCFYCGCLALEMGNCALKTIDEEKRVVKEAKYGPWLKAGGGGNSGGSRFQPDTRRRTGEDQTKSDIFRREVSPAVGLSASKNLNLGKNKEGAILADSGSESRLIEIGDNDRISLNGKDVRVGELLDPRKKRQSVGMEGVIGPIGAGLLTLGDSSSGLNNGGLVNFEVGFDVGPKRTPCVISKESGGHVEVGLESALKEVIVMDSPDNFNLEANDRFSFGALHSKTLRSSSMEPKKRQTRKRGVSSGAGHGKQPGKENSGILGKKRTLKRKDAMDSECEGQKGGCGGEKRLGMGNPLTIQQLKGVCNLYSPDVVFLSETKNKRDFNCILSNDEKWGGLDKEDWELQDFRNFIDDIDLIDVGYVGYPFTWNNKREGRANIRMRLDRVVVNSRWRTYFSSGSLHHLKPGGSDHCPILLKYGLDEDYKVPRFIFDALWAAKEVCGEIVRTSWGTNFVGSRWFCILQKIKLCRKKLRRWRASQRMNSWVKMNELQAQLEQENVKGDFDAVKYRRVEDCMRN</sequence>
<keyword evidence="5" id="KW-1185">Reference proteome</keyword>
<dbReference type="AlphaFoldDB" id="A0A834GWJ2"/>
<comment type="caution">
    <text evidence="4">The sequence shown here is derived from an EMBL/GenBank/DDBJ whole genome shotgun (WGS) entry which is preliminary data.</text>
</comment>
<dbReference type="InterPro" id="IPR040256">
    <property type="entry name" value="At4g02000-like"/>
</dbReference>
<feature type="region of interest" description="Disordered" evidence="1">
    <location>
        <begin position="432"/>
        <end position="487"/>
    </location>
</feature>
<dbReference type="InterPro" id="IPR025836">
    <property type="entry name" value="Zn_knuckle_CX2CX4HX4C"/>
</dbReference>
<dbReference type="Proteomes" id="UP000626092">
    <property type="component" value="Unassembled WGS sequence"/>
</dbReference>
<dbReference type="InterPro" id="IPR036691">
    <property type="entry name" value="Endo/exonu/phosph_ase_sf"/>
</dbReference>
<evidence type="ECO:0000256" key="1">
    <source>
        <dbReference type="SAM" id="MobiDB-lite"/>
    </source>
</evidence>
<dbReference type="Pfam" id="PF14111">
    <property type="entry name" value="DUF4283"/>
    <property type="match status" value="1"/>
</dbReference>
<feature type="compositionally biased region" description="Basic and acidic residues" evidence="1">
    <location>
        <begin position="257"/>
        <end position="268"/>
    </location>
</feature>
<feature type="region of interest" description="Disordered" evidence="1">
    <location>
        <begin position="244"/>
        <end position="268"/>
    </location>
</feature>
<evidence type="ECO:0000259" key="3">
    <source>
        <dbReference type="Pfam" id="PF14392"/>
    </source>
</evidence>
<accession>A0A834GWJ2</accession>
<name>A0A834GWJ2_RHOSS</name>
<reference evidence="4" key="1">
    <citation type="submission" date="2019-11" db="EMBL/GenBank/DDBJ databases">
        <authorList>
            <person name="Liu Y."/>
            <person name="Hou J."/>
            <person name="Li T.-Q."/>
            <person name="Guan C.-H."/>
            <person name="Wu X."/>
            <person name="Wu H.-Z."/>
            <person name="Ling F."/>
            <person name="Zhang R."/>
            <person name="Shi X.-G."/>
            <person name="Ren J.-P."/>
            <person name="Chen E.-F."/>
            <person name="Sun J.-M."/>
        </authorList>
    </citation>
    <scope>NUCLEOTIDE SEQUENCE</scope>
    <source>
        <strain evidence="4">Adult_tree_wgs_1</strain>
        <tissue evidence="4">Leaves</tissue>
    </source>
</reference>
<protein>
    <recommendedName>
        <fullName evidence="6">DUF4283 domain-containing protein</fullName>
    </recommendedName>
</protein>
<dbReference type="Pfam" id="PF14392">
    <property type="entry name" value="zf-CCHC_4"/>
    <property type="match status" value="1"/>
</dbReference>
<gene>
    <name evidence="4" type="ORF">RHSIM_Rhsim06G0052000</name>
</gene>
<feature type="domain" description="Zinc knuckle CX2CX4HX4C" evidence="3">
    <location>
        <begin position="179"/>
        <end position="222"/>
    </location>
</feature>
<dbReference type="InterPro" id="IPR025558">
    <property type="entry name" value="DUF4283"/>
</dbReference>
<feature type="domain" description="DUF4283" evidence="2">
    <location>
        <begin position="35"/>
        <end position="117"/>
    </location>
</feature>
<evidence type="ECO:0000259" key="2">
    <source>
        <dbReference type="Pfam" id="PF14111"/>
    </source>
</evidence>
<evidence type="ECO:0000313" key="5">
    <source>
        <dbReference type="Proteomes" id="UP000626092"/>
    </source>
</evidence>
<dbReference type="PANTHER" id="PTHR31286:SF167">
    <property type="entry name" value="OS09G0268800 PROTEIN"/>
    <property type="match status" value="1"/>
</dbReference>
<proteinExistence type="predicted"/>
<evidence type="ECO:0000313" key="4">
    <source>
        <dbReference type="EMBL" id="KAF7141710.1"/>
    </source>
</evidence>
<dbReference type="EMBL" id="WJXA01000006">
    <property type="protein sequence ID" value="KAF7141710.1"/>
    <property type="molecule type" value="Genomic_DNA"/>
</dbReference>
<dbReference type="SUPFAM" id="SSF56219">
    <property type="entry name" value="DNase I-like"/>
    <property type="match status" value="1"/>
</dbReference>
<organism evidence="4 5">
    <name type="scientific">Rhododendron simsii</name>
    <name type="common">Sims's rhododendron</name>
    <dbReference type="NCBI Taxonomy" id="118357"/>
    <lineage>
        <taxon>Eukaryota</taxon>
        <taxon>Viridiplantae</taxon>
        <taxon>Streptophyta</taxon>
        <taxon>Embryophyta</taxon>
        <taxon>Tracheophyta</taxon>
        <taxon>Spermatophyta</taxon>
        <taxon>Magnoliopsida</taxon>
        <taxon>eudicotyledons</taxon>
        <taxon>Gunneridae</taxon>
        <taxon>Pentapetalae</taxon>
        <taxon>asterids</taxon>
        <taxon>Ericales</taxon>
        <taxon>Ericaceae</taxon>
        <taxon>Ericoideae</taxon>
        <taxon>Rhodoreae</taxon>
        <taxon>Rhododendron</taxon>
    </lineage>
</organism>
<dbReference type="PANTHER" id="PTHR31286">
    <property type="entry name" value="GLYCINE-RICH CELL WALL STRUCTURAL PROTEIN 1.8-LIKE"/>
    <property type="match status" value="1"/>
</dbReference>